<dbReference type="AlphaFoldDB" id="A0A371WY88"/>
<dbReference type="Pfam" id="PF19050">
    <property type="entry name" value="PhoD_2"/>
    <property type="match status" value="1"/>
</dbReference>
<dbReference type="RefSeq" id="WP_116684761.1">
    <property type="nucleotide sequence ID" value="NZ_QURL01000011.1"/>
</dbReference>
<dbReference type="PANTHER" id="PTHR46689">
    <property type="entry name" value="MEMBRANE PROTEIN, PUTATIVE-RELATED"/>
    <property type="match status" value="1"/>
</dbReference>
<evidence type="ECO:0000313" key="2">
    <source>
        <dbReference type="EMBL" id="RFC61919.1"/>
    </source>
</evidence>
<dbReference type="InterPro" id="IPR043904">
    <property type="entry name" value="PhoD_2-like"/>
</dbReference>
<reference evidence="2 3" key="1">
    <citation type="submission" date="2018-08" db="EMBL/GenBank/DDBJ databases">
        <title>Fulvimarina sp. 85, whole genome shotgun sequence.</title>
        <authorList>
            <person name="Tuo L."/>
        </authorList>
    </citation>
    <scope>NUCLEOTIDE SEQUENCE [LARGE SCALE GENOMIC DNA]</scope>
    <source>
        <strain evidence="2 3">85</strain>
    </source>
</reference>
<feature type="domain" description="PhoD-like phosphatase" evidence="1">
    <location>
        <begin position="134"/>
        <end position="354"/>
    </location>
</feature>
<dbReference type="OrthoDB" id="327733at2"/>
<comment type="caution">
    <text evidence="2">The sequence shown here is derived from an EMBL/GenBank/DDBJ whole genome shotgun (WGS) entry which is preliminary data.</text>
</comment>
<dbReference type="Proteomes" id="UP000264310">
    <property type="component" value="Unassembled WGS sequence"/>
</dbReference>
<evidence type="ECO:0000313" key="3">
    <source>
        <dbReference type="Proteomes" id="UP000264310"/>
    </source>
</evidence>
<accession>A0A371WY88</accession>
<sequence>MTSEATTKTGAAPGAGHSVGPILISRGASGGVHLVDIVLVRPADRPAPDLTLSDAGAGGDTEGPVEAECLASLFASKVWRYRIKAPVEAAISYRIEGRTYRIAPCGTADLRIAYVSCNGQEDGDLDRPLEERDVMWMRLAEEHTRDPFALICEGGDQLYADDVLDCHPDISAWEEAPEEDRGTLPLSAEAREAVRRFYFERYAITYTRPAMAALSAEVPAAMMWDDHDIFDGWGSHAEPVLDGPIGRGLFEAAREMFLLFQLGVGGTDLPANFHDPSGESLGYTLDFPGLRLVVPDMRSERRPTRVMGPKGWAGFEAAMRGAPPETRILVMSSVPVMGPRLSWLEFVADHVPKARDYEDDLRDQWQSRTHRDEWKRMLTTIAETQENRPNRVTLLSGEIHLATRGEMKLKDRSLVHQLVSSGISHRAPPKAYALVLTLLARLGESPLPGRKIRMHRMPSAHTIYVEERNYMILARDGSDWSAVWDLEDQGRTDRLSLA</sequence>
<dbReference type="PANTHER" id="PTHR46689:SF1">
    <property type="entry name" value="PHOD-LIKE PHOSPHATASE DOMAIN-CONTAINING PROTEIN"/>
    <property type="match status" value="1"/>
</dbReference>
<proteinExistence type="predicted"/>
<dbReference type="EMBL" id="QURL01000011">
    <property type="protein sequence ID" value="RFC61919.1"/>
    <property type="molecule type" value="Genomic_DNA"/>
</dbReference>
<dbReference type="CDD" id="cd07389">
    <property type="entry name" value="MPP_PhoD"/>
    <property type="match status" value="1"/>
</dbReference>
<dbReference type="InterPro" id="IPR018946">
    <property type="entry name" value="PhoD-like_MPP"/>
</dbReference>
<gene>
    <name evidence="2" type="ORF">DYI37_18485</name>
</gene>
<dbReference type="SUPFAM" id="SSF56300">
    <property type="entry name" value="Metallo-dependent phosphatases"/>
    <property type="match status" value="1"/>
</dbReference>
<dbReference type="Gene3D" id="3.60.21.70">
    <property type="entry name" value="PhoD-like phosphatase"/>
    <property type="match status" value="1"/>
</dbReference>
<dbReference type="InterPro" id="IPR029052">
    <property type="entry name" value="Metallo-depent_PP-like"/>
</dbReference>
<protein>
    <submittedName>
        <fullName evidence="2">Alkaline phosphatase family protein</fullName>
    </submittedName>
</protein>
<dbReference type="InterPro" id="IPR038607">
    <property type="entry name" value="PhoD-like_sf"/>
</dbReference>
<keyword evidence="3" id="KW-1185">Reference proteome</keyword>
<name>A0A371WY88_9HYPH</name>
<evidence type="ECO:0000259" key="1">
    <source>
        <dbReference type="Pfam" id="PF19050"/>
    </source>
</evidence>
<dbReference type="GO" id="GO:0016020">
    <property type="term" value="C:membrane"/>
    <property type="evidence" value="ECO:0007669"/>
    <property type="project" value="TreeGrafter"/>
</dbReference>
<organism evidence="2 3">
    <name type="scientific">Fulvimarina endophytica</name>
    <dbReference type="NCBI Taxonomy" id="2293836"/>
    <lineage>
        <taxon>Bacteria</taxon>
        <taxon>Pseudomonadati</taxon>
        <taxon>Pseudomonadota</taxon>
        <taxon>Alphaproteobacteria</taxon>
        <taxon>Hyphomicrobiales</taxon>
        <taxon>Aurantimonadaceae</taxon>
        <taxon>Fulvimarina</taxon>
    </lineage>
</organism>